<keyword evidence="2" id="KW-1185">Reference proteome</keyword>
<protein>
    <submittedName>
        <fullName evidence="1">Uncharacterized protein</fullName>
    </submittedName>
</protein>
<reference evidence="1" key="1">
    <citation type="submission" date="2022-09" db="EMBL/GenBank/DDBJ databases">
        <title>Winslowiella arboricola sp. nov., isolated from bleeding cankers on broadleaf hosts.</title>
        <authorList>
            <person name="Brady C."/>
            <person name="Kaur S."/>
            <person name="Crampton B."/>
            <person name="Maddock D."/>
            <person name="Arnold D."/>
            <person name="Denman S."/>
        </authorList>
    </citation>
    <scope>NUCLEOTIDE SEQUENCE</scope>
    <source>
        <strain evidence="1">BAC 15a-03b</strain>
    </source>
</reference>
<proteinExistence type="predicted"/>
<dbReference type="AlphaFoldDB" id="A0A9J6PG43"/>
<comment type="caution">
    <text evidence="1">The sequence shown here is derived from an EMBL/GenBank/DDBJ whole genome shotgun (WGS) entry which is preliminary data.</text>
</comment>
<gene>
    <name evidence="1" type="ORF">N5923_02345</name>
</gene>
<accession>A0A9J6PG43</accession>
<evidence type="ECO:0000313" key="2">
    <source>
        <dbReference type="Proteomes" id="UP001064262"/>
    </source>
</evidence>
<name>A0A9J6PG43_9GAMM</name>
<evidence type="ECO:0000313" key="1">
    <source>
        <dbReference type="EMBL" id="MCU5776338.1"/>
    </source>
</evidence>
<organism evidence="1 2">
    <name type="scientific">Winslowiella arboricola</name>
    <dbReference type="NCBI Taxonomy" id="2978220"/>
    <lineage>
        <taxon>Bacteria</taxon>
        <taxon>Pseudomonadati</taxon>
        <taxon>Pseudomonadota</taxon>
        <taxon>Gammaproteobacteria</taxon>
        <taxon>Enterobacterales</taxon>
        <taxon>Erwiniaceae</taxon>
        <taxon>Winslowiella</taxon>
    </lineage>
</organism>
<dbReference type="RefSeq" id="WP_267145200.1">
    <property type="nucleotide sequence ID" value="NZ_JAODIM010000033.1"/>
</dbReference>
<dbReference type="EMBL" id="JAODIM010000033">
    <property type="protein sequence ID" value="MCU5776338.1"/>
    <property type="molecule type" value="Genomic_DNA"/>
</dbReference>
<dbReference type="Proteomes" id="UP001064262">
    <property type="component" value="Unassembled WGS sequence"/>
</dbReference>
<sequence length="245" mass="27119">MGKEVLGLPGCTPTPLYARTNKAVHEIDSKLTGLIHKWHHLNAGVPMRIEKYDGSMISYEGIAYKGSPVTVFWNGFIEPYLENYSLEVLKQTSALAIECQFPVAESVDEAQSLLMVLIRRIYNEMAEVDSILKGNGFEFPKKVDVSGKILGMSELICQHAAIERMKKPSSGNLTYNIENIKGNNIQLGSNNKISSTNFQWFINEIYASGDIEAIAILKNLLINKTASRIIGAEASDFLTVLMGSE</sequence>